<keyword evidence="2" id="KW-1185">Reference proteome</keyword>
<reference evidence="1" key="1">
    <citation type="submission" date="2021-01" db="EMBL/GenBank/DDBJ databases">
        <authorList>
            <consortium name="Genoscope - CEA"/>
            <person name="William W."/>
        </authorList>
    </citation>
    <scope>NUCLEOTIDE SEQUENCE</scope>
</reference>
<proteinExistence type="predicted"/>
<protein>
    <submittedName>
        <fullName evidence="1">Uncharacterized protein</fullName>
    </submittedName>
</protein>
<gene>
    <name evidence="1" type="ORF">POCTA_138.1.T1950005</name>
</gene>
<dbReference type="EMBL" id="CAJJDP010000199">
    <property type="protein sequence ID" value="CAD8214929.1"/>
    <property type="molecule type" value="Genomic_DNA"/>
</dbReference>
<organism evidence="1 2">
    <name type="scientific">Paramecium octaurelia</name>
    <dbReference type="NCBI Taxonomy" id="43137"/>
    <lineage>
        <taxon>Eukaryota</taxon>
        <taxon>Sar</taxon>
        <taxon>Alveolata</taxon>
        <taxon>Ciliophora</taxon>
        <taxon>Intramacronucleata</taxon>
        <taxon>Oligohymenophorea</taxon>
        <taxon>Peniculida</taxon>
        <taxon>Parameciidae</taxon>
        <taxon>Paramecium</taxon>
    </lineage>
</organism>
<sequence length="130" mass="15319">MKKNPDQTSVQRNSQECKSGSIGRFSIFLLSNKSKKRLQRVIDFCLDFLIQSIREANIIYYQSRKFKLLAIQRTEELPLIASLGLKLNNRILYIQQLQCSHKKEYVNKCQGSHYNCDITLKQIWNSIYKN</sequence>
<accession>A0A8S1YLV7</accession>
<evidence type="ECO:0000313" key="2">
    <source>
        <dbReference type="Proteomes" id="UP000683925"/>
    </source>
</evidence>
<name>A0A8S1YLV7_PAROT</name>
<evidence type="ECO:0000313" key="1">
    <source>
        <dbReference type="EMBL" id="CAD8214929.1"/>
    </source>
</evidence>
<comment type="caution">
    <text evidence="1">The sequence shown here is derived from an EMBL/GenBank/DDBJ whole genome shotgun (WGS) entry which is preliminary data.</text>
</comment>
<dbReference type="Proteomes" id="UP000683925">
    <property type="component" value="Unassembled WGS sequence"/>
</dbReference>
<dbReference type="AlphaFoldDB" id="A0A8S1YLV7"/>